<dbReference type="Proteomes" id="UP001216440">
    <property type="component" value="Chromosome"/>
</dbReference>
<evidence type="ECO:0000313" key="2">
    <source>
        <dbReference type="EMBL" id="WGD44730.1"/>
    </source>
</evidence>
<dbReference type="Proteomes" id="UP001216440">
    <property type="component" value="Plasmid punmamed2"/>
</dbReference>
<keyword evidence="4" id="KW-1185">Reference proteome</keyword>
<gene>
    <name evidence="2" type="ORF">PYS65_33970</name>
    <name evidence="3" type="ORF">PYS65_34650</name>
</gene>
<geneLocation type="plasmid" evidence="3 4">
    <name>punmamed2</name>
</geneLocation>
<accession>A0ABY8KAI8</accession>
<keyword evidence="3" id="KW-0614">Plasmid</keyword>
<dbReference type="Gene3D" id="3.40.140.10">
    <property type="entry name" value="Cytidine Deaminase, domain 2"/>
    <property type="match status" value="1"/>
</dbReference>
<dbReference type="SUPFAM" id="SSF102712">
    <property type="entry name" value="JAB1/MPN domain"/>
    <property type="match status" value="1"/>
</dbReference>
<dbReference type="EMBL" id="CP121683">
    <property type="protein sequence ID" value="WGD45255.1"/>
    <property type="molecule type" value="Genomic_DNA"/>
</dbReference>
<sequence length="119" mass="12616">MTVVHLTAPAALAITTELHTVDHTTETGGILLGHHTRYTVTICHAGAPGPAAVRTPTYFLRDLGHAQILADEAFTADRSVWVGEWHTHPAGLPAPVHATRPPTVSSRKILSSASTVSSR</sequence>
<dbReference type="EMBL" id="CP121682">
    <property type="protein sequence ID" value="WGD44730.1"/>
    <property type="molecule type" value="Genomic_DNA"/>
</dbReference>
<protein>
    <submittedName>
        <fullName evidence="3">Mov34/MPN/PAD-1 family protein</fullName>
    </submittedName>
</protein>
<reference evidence="3 4" key="1">
    <citation type="submission" date="2023-03" db="EMBL/GenBank/DDBJ databases">
        <authorList>
            <person name="Mo P."/>
        </authorList>
    </citation>
    <scope>NUCLEOTIDE SEQUENCE [LARGE SCALE GENOMIC DNA]</scope>
    <source>
        <strain evidence="3 4">HUAS 5</strain>
        <plasmid evidence="3 4">punmamed2</plasmid>
    </source>
</reference>
<feature type="region of interest" description="Disordered" evidence="1">
    <location>
        <begin position="91"/>
        <end position="119"/>
    </location>
</feature>
<evidence type="ECO:0000256" key="1">
    <source>
        <dbReference type="SAM" id="MobiDB-lite"/>
    </source>
</evidence>
<proteinExistence type="predicted"/>
<evidence type="ECO:0000313" key="4">
    <source>
        <dbReference type="Proteomes" id="UP001216440"/>
    </source>
</evidence>
<organism evidence="3 4">
    <name type="scientific">Streptomyces cathayae</name>
    <dbReference type="NCBI Taxonomy" id="3031124"/>
    <lineage>
        <taxon>Bacteria</taxon>
        <taxon>Bacillati</taxon>
        <taxon>Actinomycetota</taxon>
        <taxon>Actinomycetes</taxon>
        <taxon>Kitasatosporales</taxon>
        <taxon>Streptomycetaceae</taxon>
        <taxon>Streptomyces</taxon>
    </lineage>
</organism>
<evidence type="ECO:0000313" key="3">
    <source>
        <dbReference type="EMBL" id="WGD45255.1"/>
    </source>
</evidence>
<feature type="compositionally biased region" description="Polar residues" evidence="1">
    <location>
        <begin position="102"/>
        <end position="119"/>
    </location>
</feature>
<dbReference type="RefSeq" id="WP_279337787.1">
    <property type="nucleotide sequence ID" value="NZ_CP121682.1"/>
</dbReference>
<name>A0ABY8KAI8_9ACTN</name>